<reference evidence="2" key="1">
    <citation type="submission" date="2016-10" db="EMBL/GenBank/DDBJ databases">
        <authorList>
            <person name="Varghese N."/>
            <person name="Submissions S."/>
        </authorList>
    </citation>
    <scope>NUCLEOTIDE SEQUENCE [LARGE SCALE GENOMIC DNA]</scope>
    <source>
        <strain evidence="2">BL47</strain>
    </source>
</reference>
<evidence type="ECO:0000313" key="2">
    <source>
        <dbReference type="Proteomes" id="UP000198704"/>
    </source>
</evidence>
<gene>
    <name evidence="1" type="ORF">SAMN05216360_10975</name>
</gene>
<name>A0A1H0C9M1_9HYPH</name>
<evidence type="ECO:0000313" key="1">
    <source>
        <dbReference type="EMBL" id="SDN54590.1"/>
    </source>
</evidence>
<dbReference type="Proteomes" id="UP000198704">
    <property type="component" value="Unassembled WGS sequence"/>
</dbReference>
<protein>
    <submittedName>
        <fullName evidence="1">Uncharacterized protein</fullName>
    </submittedName>
</protein>
<dbReference type="AlphaFoldDB" id="A0A1H0C9M1"/>
<sequence length="81" mass="9304">MTDTNTSPHIDPLVEARRREMATEHLLFGTIRFLAQRHPELLDELDGSLDHLWDTVEGEARDDAAVRKIASRIIKSLRAER</sequence>
<keyword evidence="2" id="KW-1185">Reference proteome</keyword>
<proteinExistence type="predicted"/>
<dbReference type="EMBL" id="FNHS01000009">
    <property type="protein sequence ID" value="SDN54590.1"/>
    <property type="molecule type" value="Genomic_DNA"/>
</dbReference>
<accession>A0A1H0C9M1</accession>
<organism evidence="1 2">
    <name type="scientific">Methylobacterium phyllostachyos</name>
    <dbReference type="NCBI Taxonomy" id="582672"/>
    <lineage>
        <taxon>Bacteria</taxon>
        <taxon>Pseudomonadati</taxon>
        <taxon>Pseudomonadota</taxon>
        <taxon>Alphaproteobacteria</taxon>
        <taxon>Hyphomicrobiales</taxon>
        <taxon>Methylobacteriaceae</taxon>
        <taxon>Methylobacterium</taxon>
    </lineage>
</organism>
<dbReference type="RefSeq" id="WP_208859064.1">
    <property type="nucleotide sequence ID" value="NZ_FNHS01000009.1"/>
</dbReference>